<dbReference type="Proteomes" id="UP000712157">
    <property type="component" value="Unassembled WGS sequence"/>
</dbReference>
<evidence type="ECO:0000256" key="1">
    <source>
        <dbReference type="SAM" id="MobiDB-lite"/>
    </source>
</evidence>
<protein>
    <submittedName>
        <fullName evidence="2">YjdF family protein</fullName>
    </submittedName>
</protein>
<keyword evidence="3" id="KW-1185">Reference proteome</keyword>
<evidence type="ECO:0000313" key="3">
    <source>
        <dbReference type="Proteomes" id="UP000712157"/>
    </source>
</evidence>
<sequence length="139" mass="16653">MDKTEIKFTVFFEDPFWVGLYERTSGGRYEVCKLTFGAEPKDYEVYAFLLENWRSFRFSPPVSAKGPKEMPRNPKRVQRLIQKQQKQPGMGTKAQQALALMHEQNKLKHRTDSRTRKEEEKERRFELHRAKQKEKHRGH</sequence>
<dbReference type="AlphaFoldDB" id="A0A949K4P5"/>
<dbReference type="EMBL" id="JAHQCW010000044">
    <property type="protein sequence ID" value="MBU9738880.1"/>
    <property type="molecule type" value="Genomic_DNA"/>
</dbReference>
<proteinExistence type="predicted"/>
<dbReference type="RefSeq" id="WP_158342549.1">
    <property type="nucleotide sequence ID" value="NZ_JAHQCW010000044.1"/>
</dbReference>
<dbReference type="PIRSF" id="PIRSF021328">
    <property type="entry name" value="UCP021328"/>
    <property type="match status" value="1"/>
</dbReference>
<accession>A0A949K4P5</accession>
<name>A0A949K4P5_9FIRM</name>
<evidence type="ECO:0000313" key="2">
    <source>
        <dbReference type="EMBL" id="MBU9738880.1"/>
    </source>
</evidence>
<feature type="compositionally biased region" description="Basic and acidic residues" evidence="1">
    <location>
        <begin position="103"/>
        <end position="129"/>
    </location>
</feature>
<organism evidence="2 3">
    <name type="scientific">Diplocloster agilis</name>
    <dbReference type="NCBI Taxonomy" id="2850323"/>
    <lineage>
        <taxon>Bacteria</taxon>
        <taxon>Bacillati</taxon>
        <taxon>Bacillota</taxon>
        <taxon>Clostridia</taxon>
        <taxon>Lachnospirales</taxon>
        <taxon>Lachnospiraceae</taxon>
        <taxon>Diplocloster</taxon>
    </lineage>
</organism>
<feature type="compositionally biased region" description="Basic residues" evidence="1">
    <location>
        <begin position="130"/>
        <end position="139"/>
    </location>
</feature>
<reference evidence="2" key="1">
    <citation type="submission" date="2021-06" db="EMBL/GenBank/DDBJ databases">
        <title>Description of novel taxa of the family Lachnospiraceae.</title>
        <authorList>
            <person name="Chaplin A.V."/>
            <person name="Sokolova S.R."/>
            <person name="Pikina A.P."/>
            <person name="Korzhanova M."/>
            <person name="Belova V."/>
            <person name="Korostin D."/>
            <person name="Efimov B.A."/>
        </authorList>
    </citation>
    <scope>NUCLEOTIDE SEQUENCE</scope>
    <source>
        <strain evidence="2">ASD5720</strain>
    </source>
</reference>
<dbReference type="InterPro" id="IPR016787">
    <property type="entry name" value="UCP021328"/>
</dbReference>
<feature type="region of interest" description="Disordered" evidence="1">
    <location>
        <begin position="102"/>
        <end position="139"/>
    </location>
</feature>
<gene>
    <name evidence="2" type="ORF">KTH89_20300</name>
</gene>
<dbReference type="Pfam" id="PF11208">
    <property type="entry name" value="DUF2992"/>
    <property type="match status" value="1"/>
</dbReference>
<comment type="caution">
    <text evidence="2">The sequence shown here is derived from an EMBL/GenBank/DDBJ whole genome shotgun (WGS) entry which is preliminary data.</text>
</comment>